<accession>A0A182S889</accession>
<dbReference type="VEuPathDB" id="VectorBase:AMAM001665"/>
<reference evidence="3" key="1">
    <citation type="submission" date="2013-09" db="EMBL/GenBank/DDBJ databases">
        <title>The Genome Sequence of Anopheles maculatus species B.</title>
        <authorList>
            <consortium name="The Broad Institute Genomics Platform"/>
            <person name="Neafsey D.E."/>
            <person name="Besansky N."/>
            <person name="Howell P."/>
            <person name="Walton C."/>
            <person name="Young S.K."/>
            <person name="Zeng Q."/>
            <person name="Gargeya S."/>
            <person name="Fitzgerald M."/>
            <person name="Haas B."/>
            <person name="Abouelleil A."/>
            <person name="Allen A.W."/>
            <person name="Alvarado L."/>
            <person name="Arachchi H.M."/>
            <person name="Berlin A.M."/>
            <person name="Chapman S.B."/>
            <person name="Gainer-Dewar J."/>
            <person name="Goldberg J."/>
            <person name="Griggs A."/>
            <person name="Gujja S."/>
            <person name="Hansen M."/>
            <person name="Howarth C."/>
            <person name="Imamovic A."/>
            <person name="Ireland A."/>
            <person name="Larimer J."/>
            <person name="McCowan C."/>
            <person name="Murphy C."/>
            <person name="Pearson M."/>
            <person name="Poon T.W."/>
            <person name="Priest M."/>
            <person name="Roberts A."/>
            <person name="Saif S."/>
            <person name="Shea T."/>
            <person name="Sisk P."/>
            <person name="Sykes S."/>
            <person name="Wortman J."/>
            <person name="Nusbaum C."/>
            <person name="Birren B."/>
        </authorList>
    </citation>
    <scope>NUCLEOTIDE SEQUENCE [LARGE SCALE GENOMIC DNA]</scope>
    <source>
        <strain evidence="3">maculatus3</strain>
    </source>
</reference>
<evidence type="ECO:0000313" key="2">
    <source>
        <dbReference type="EnsemblMetazoa" id="AMAM001665-PA"/>
    </source>
</evidence>
<feature type="region of interest" description="Disordered" evidence="1">
    <location>
        <begin position="110"/>
        <end position="140"/>
    </location>
</feature>
<proteinExistence type="predicted"/>
<reference evidence="2" key="2">
    <citation type="submission" date="2020-05" db="UniProtKB">
        <authorList>
            <consortium name="EnsemblMetazoa"/>
        </authorList>
    </citation>
    <scope>IDENTIFICATION</scope>
    <source>
        <strain evidence="2">maculatus3</strain>
    </source>
</reference>
<protein>
    <submittedName>
        <fullName evidence="2">Uncharacterized protein</fullName>
    </submittedName>
</protein>
<organism evidence="2 3">
    <name type="scientific">Anopheles maculatus</name>
    <dbReference type="NCBI Taxonomy" id="74869"/>
    <lineage>
        <taxon>Eukaryota</taxon>
        <taxon>Metazoa</taxon>
        <taxon>Ecdysozoa</taxon>
        <taxon>Arthropoda</taxon>
        <taxon>Hexapoda</taxon>
        <taxon>Insecta</taxon>
        <taxon>Pterygota</taxon>
        <taxon>Neoptera</taxon>
        <taxon>Endopterygota</taxon>
        <taxon>Diptera</taxon>
        <taxon>Nematocera</taxon>
        <taxon>Culicoidea</taxon>
        <taxon>Culicidae</taxon>
        <taxon>Anophelinae</taxon>
        <taxon>Anopheles</taxon>
        <taxon>Anopheles maculatus group</taxon>
    </lineage>
</organism>
<dbReference type="EnsemblMetazoa" id="AMAM001665-RA">
    <property type="protein sequence ID" value="AMAM001665-PA"/>
    <property type="gene ID" value="AMAM001665"/>
</dbReference>
<sequence length="208" mass="23478">MLGAESVTTASSTSRPQQLPILEHDILTVVSSIDQESNNRIEVNPNQIEDTVKNVINKFNLQDLMRSEQAGLHSDELDNIDHGANCQHKSGYGKKYSLLYENKKRIMTKKTDGSNWNDSDNEEDEDDETMMGDQPMQDETETQPIDIIQQAVKPTSDGDYPDPVLVGNEMKTLSNQNGSFAHNDTSATWIEIRVCVVELIQMKMKEQF</sequence>
<keyword evidence="3" id="KW-1185">Reference proteome</keyword>
<dbReference type="AlphaFoldDB" id="A0A182S889"/>
<evidence type="ECO:0000256" key="1">
    <source>
        <dbReference type="SAM" id="MobiDB-lite"/>
    </source>
</evidence>
<feature type="compositionally biased region" description="Acidic residues" evidence="1">
    <location>
        <begin position="119"/>
        <end position="140"/>
    </location>
</feature>
<dbReference type="Proteomes" id="UP000075901">
    <property type="component" value="Unassembled WGS sequence"/>
</dbReference>
<evidence type="ECO:0000313" key="3">
    <source>
        <dbReference type="Proteomes" id="UP000075901"/>
    </source>
</evidence>
<name>A0A182S889_9DIPT</name>